<dbReference type="EMBL" id="FPAI01000021">
    <property type="protein sequence ID" value="SFS95885.1"/>
    <property type="molecule type" value="Genomic_DNA"/>
</dbReference>
<evidence type="ECO:0000313" key="3">
    <source>
        <dbReference type="EMBL" id="SFS95885.1"/>
    </source>
</evidence>
<dbReference type="RefSeq" id="WP_089854957.1">
    <property type="nucleotide sequence ID" value="NZ_BJWJ01000045.1"/>
</dbReference>
<keyword evidence="1" id="KW-0472">Membrane</keyword>
<dbReference type="AlphaFoldDB" id="A0A1I6U387"/>
<evidence type="ECO:0000256" key="1">
    <source>
        <dbReference type="SAM" id="Phobius"/>
    </source>
</evidence>
<reference evidence="2 5" key="2">
    <citation type="submission" date="2019-07" db="EMBL/GenBank/DDBJ databases">
        <title>Whole genome shotgun sequence of Halolactibacillus miurensis NBRC 100873.</title>
        <authorList>
            <person name="Hosoyama A."/>
            <person name="Uohara A."/>
            <person name="Ohji S."/>
            <person name="Ichikawa N."/>
        </authorList>
    </citation>
    <scope>NUCLEOTIDE SEQUENCE [LARGE SCALE GENOMIC DNA]</scope>
    <source>
        <strain evidence="2 5">NBRC 100873</strain>
    </source>
</reference>
<evidence type="ECO:0000313" key="4">
    <source>
        <dbReference type="Proteomes" id="UP000199139"/>
    </source>
</evidence>
<dbReference type="OrthoDB" id="2809983at2"/>
<feature type="transmembrane region" description="Helical" evidence="1">
    <location>
        <begin position="42"/>
        <end position="68"/>
    </location>
</feature>
<dbReference type="Proteomes" id="UP000321773">
    <property type="component" value="Unassembled WGS sequence"/>
</dbReference>
<evidence type="ECO:0000313" key="2">
    <source>
        <dbReference type="EMBL" id="GEM05684.1"/>
    </source>
</evidence>
<accession>A0A1I6U387</accession>
<dbReference type="STRING" id="306541.SAMN05421668_12132"/>
<dbReference type="EMBL" id="BJWJ01000045">
    <property type="protein sequence ID" value="GEM05684.1"/>
    <property type="molecule type" value="Genomic_DNA"/>
</dbReference>
<evidence type="ECO:0000313" key="5">
    <source>
        <dbReference type="Proteomes" id="UP000321773"/>
    </source>
</evidence>
<keyword evidence="5" id="KW-1185">Reference proteome</keyword>
<keyword evidence="1" id="KW-0812">Transmembrane</keyword>
<feature type="transmembrane region" description="Helical" evidence="1">
    <location>
        <begin position="213"/>
        <end position="233"/>
    </location>
</feature>
<protein>
    <submittedName>
        <fullName evidence="3">Uncharacterized protein</fullName>
    </submittedName>
</protein>
<sequence length="239" mass="28409">MTTMEKVYHRLAEKDLRKMLHRMRYSEDKFYEIQKKRVIRGALMLLLTIFLSLFSWVYGVFGLILTVVQWMSQYRSIKGSYRNFIFKQQLNFSKFARMLIPYLYEDGATLYSVFNRLLNRLEESYVKQCLERLIIDMNNHPNSAIPFKEFGETASGTDEGVLFMHTLHDYQQNSFDRSIIQELGRMASEDLFKGIDEIITFKLKKFNLFPTKLTMINLIIAMGYMFSVYSHLFKDLLPK</sequence>
<gene>
    <name evidence="2" type="ORF">HMI01_26720</name>
    <name evidence="3" type="ORF">SAMN05421668_12132</name>
</gene>
<proteinExistence type="predicted"/>
<organism evidence="3 4">
    <name type="scientific">Halolactibacillus miurensis</name>
    <dbReference type="NCBI Taxonomy" id="306541"/>
    <lineage>
        <taxon>Bacteria</taxon>
        <taxon>Bacillati</taxon>
        <taxon>Bacillota</taxon>
        <taxon>Bacilli</taxon>
        <taxon>Bacillales</taxon>
        <taxon>Bacillaceae</taxon>
        <taxon>Halolactibacillus</taxon>
    </lineage>
</organism>
<reference evidence="3 4" key="1">
    <citation type="submission" date="2016-10" db="EMBL/GenBank/DDBJ databases">
        <authorList>
            <person name="de Groot N.N."/>
        </authorList>
    </citation>
    <scope>NUCLEOTIDE SEQUENCE [LARGE SCALE GENOMIC DNA]</scope>
    <source>
        <strain evidence="3 4">DSM 17074</strain>
    </source>
</reference>
<keyword evidence="1" id="KW-1133">Transmembrane helix</keyword>
<name>A0A1I6U387_9BACI</name>
<dbReference type="Proteomes" id="UP000199139">
    <property type="component" value="Unassembled WGS sequence"/>
</dbReference>